<evidence type="ECO:0000256" key="2">
    <source>
        <dbReference type="SAM" id="SignalP"/>
    </source>
</evidence>
<dbReference type="Proteomes" id="UP000319848">
    <property type="component" value="Unassembled WGS sequence"/>
</dbReference>
<dbReference type="PANTHER" id="PTHR42776">
    <property type="entry name" value="SERINE PEPTIDASE S9 FAMILY MEMBER"/>
    <property type="match status" value="1"/>
</dbReference>
<protein>
    <submittedName>
        <fullName evidence="4">Dipeptidyl aminopeptidase/acylaminoacyl peptidase</fullName>
    </submittedName>
</protein>
<dbReference type="STRING" id="1341154.FCR2A7T_25240"/>
<dbReference type="Gene3D" id="3.40.50.1820">
    <property type="entry name" value="alpha/beta hydrolase"/>
    <property type="match status" value="1"/>
</dbReference>
<dbReference type="InterPro" id="IPR029058">
    <property type="entry name" value="AB_hydrolase_fold"/>
</dbReference>
<gene>
    <name evidence="4" type="ORF">IP98_00219</name>
</gene>
<evidence type="ECO:0000256" key="1">
    <source>
        <dbReference type="ARBA" id="ARBA00022801"/>
    </source>
</evidence>
<keyword evidence="4" id="KW-0031">Aminopeptidase</keyword>
<keyword evidence="1" id="KW-0378">Hydrolase</keyword>
<dbReference type="GO" id="GO:0004177">
    <property type="term" value="F:aminopeptidase activity"/>
    <property type="evidence" value="ECO:0007669"/>
    <property type="project" value="UniProtKB-KW"/>
</dbReference>
<dbReference type="OrthoDB" id="9812921at2"/>
<name>A0A562M5Z6_9FLAO</name>
<dbReference type="Pfam" id="PF00326">
    <property type="entry name" value="Peptidase_S9"/>
    <property type="match status" value="1"/>
</dbReference>
<dbReference type="SUPFAM" id="SSF53474">
    <property type="entry name" value="alpha/beta-Hydrolases"/>
    <property type="match status" value="1"/>
</dbReference>
<keyword evidence="2" id="KW-0732">Signal</keyword>
<feature type="domain" description="Peptidase S9 prolyl oligopeptidase catalytic" evidence="3">
    <location>
        <begin position="691"/>
        <end position="859"/>
    </location>
</feature>
<accession>A0A562M5Z6</accession>
<sequence length="870" mass="98822">MKKNSIKYALLYLLLLTVQFAFAQSAPKKQLKPQDYDLWSTLTQESISPNGKWISYKLVYPTGKDTLFVKHVSKPIKYAFPGGNGTTFSEDNKWVFINANGGVVLKNLSSGTEQNIQNGTGKAFLSNGKFLLMQVNENQQNDVVIQDLKTNQILKIQNIREYKISNDKKALSIISKDNAVELIKLEDVIFRKTVFNADAAVRKNLVWNESGNAIAFLEEKVATETSVSRNKIYLLSNPFHNEKIDSLDLESHWNTLEKSVLYNPSFTPLMISNDGQRVFFYTTVANQHSTDKNEVEIWNSSSKLENGRDLLEGNPSKRPKLGVWQPATNNVFEIASTEHPSVLLMPDTKKAIVFNPHQYEPQKELMGPADLWLTDVESHKKERILSKVSQKIGNWGIAPNSRYINYFKDNNWWVYDCKHKTNTLITENIANLIDDEAYPGGEPTPHGFAGWSTDSEFVIIYDKQDVWLISPNGKIKQRITNGYTDGKRYRVYANQYENSKLFRSYDYVGTNFDLQKGVLLYAFDTNTKASGYYTWNQKKGISKLVFKNARINQLKKAAQNDSYILVQQNADMSPQIVYLEKNKEKVVVKTNSQQSKFNWTKSAVINYKNSEGKKLHGVLQYPAGYDSNKKYPLVVYIYEDQSHLLHHYYNPSFSNPDGFNPTHYTSDGYFVLYPDITYKETNPGLAAVDCVEAAVKEVIGQGLVDANRVGLIGHSFGGYEATFIATQSKMFAAVVAGAACTDLVGHSLTLEAAGRSQMWRYQTHQMRMGKSLYEDYEGFINNSPIAHASEATVPLLNWTGRNDFMVDPQQSIAIHMAMRNLRKQHTLLLYPNEGHILLQPAFQKDLTIKIKAWFDHYLKGIPFPSNSGLE</sequence>
<dbReference type="InterPro" id="IPR011042">
    <property type="entry name" value="6-blade_b-propeller_TolB-like"/>
</dbReference>
<feature type="chain" id="PRO_5021910229" evidence="2">
    <location>
        <begin position="24"/>
        <end position="870"/>
    </location>
</feature>
<feature type="signal peptide" evidence="2">
    <location>
        <begin position="1"/>
        <end position="23"/>
    </location>
</feature>
<evidence type="ECO:0000313" key="5">
    <source>
        <dbReference type="Proteomes" id="UP000319848"/>
    </source>
</evidence>
<dbReference type="SUPFAM" id="SSF82171">
    <property type="entry name" value="DPP6 N-terminal domain-like"/>
    <property type="match status" value="1"/>
</dbReference>
<keyword evidence="5" id="KW-1185">Reference proteome</keyword>
<keyword evidence="4" id="KW-0645">Protease</keyword>
<reference evidence="4 5" key="1">
    <citation type="journal article" date="2015" name="Stand. Genomic Sci.">
        <title>Genomic Encyclopedia of Bacterial and Archaeal Type Strains, Phase III: the genomes of soil and plant-associated and newly described type strains.</title>
        <authorList>
            <person name="Whitman W.B."/>
            <person name="Woyke T."/>
            <person name="Klenk H.P."/>
            <person name="Zhou Y."/>
            <person name="Lilburn T.G."/>
            <person name="Beck B.J."/>
            <person name="De Vos P."/>
            <person name="Vandamme P."/>
            <person name="Eisen J.A."/>
            <person name="Garrity G."/>
            <person name="Hugenholtz P."/>
            <person name="Kyrpides N.C."/>
        </authorList>
    </citation>
    <scope>NUCLEOTIDE SEQUENCE [LARGE SCALE GENOMIC DNA]</scope>
    <source>
        <strain evidence="4 5">CGMCC 1.7270</strain>
    </source>
</reference>
<dbReference type="PANTHER" id="PTHR42776:SF27">
    <property type="entry name" value="DIPEPTIDYL PEPTIDASE FAMILY MEMBER 6"/>
    <property type="match status" value="1"/>
</dbReference>
<dbReference type="RefSeq" id="WP_035118394.1">
    <property type="nucleotide sequence ID" value="NZ_AVBI01000019.1"/>
</dbReference>
<evidence type="ECO:0000313" key="4">
    <source>
        <dbReference type="EMBL" id="TWI15228.1"/>
    </source>
</evidence>
<proteinExistence type="predicted"/>
<dbReference type="GO" id="GO:0004252">
    <property type="term" value="F:serine-type endopeptidase activity"/>
    <property type="evidence" value="ECO:0007669"/>
    <property type="project" value="TreeGrafter"/>
</dbReference>
<comment type="caution">
    <text evidence="4">The sequence shown here is derived from an EMBL/GenBank/DDBJ whole genome shotgun (WGS) entry which is preliminary data.</text>
</comment>
<dbReference type="Gene3D" id="2.120.10.30">
    <property type="entry name" value="TolB, C-terminal domain"/>
    <property type="match status" value="1"/>
</dbReference>
<dbReference type="InterPro" id="IPR001375">
    <property type="entry name" value="Peptidase_S9_cat"/>
</dbReference>
<dbReference type="AlphaFoldDB" id="A0A562M5Z6"/>
<evidence type="ECO:0000259" key="3">
    <source>
        <dbReference type="Pfam" id="PF00326"/>
    </source>
</evidence>
<organism evidence="4 5">
    <name type="scientific">Flavobacterium cauense R2A-7</name>
    <dbReference type="NCBI Taxonomy" id="1341154"/>
    <lineage>
        <taxon>Bacteria</taxon>
        <taxon>Pseudomonadati</taxon>
        <taxon>Bacteroidota</taxon>
        <taxon>Flavobacteriia</taxon>
        <taxon>Flavobacteriales</taxon>
        <taxon>Flavobacteriaceae</taxon>
        <taxon>Flavobacterium</taxon>
    </lineage>
</organism>
<dbReference type="EMBL" id="VLKQ01000001">
    <property type="protein sequence ID" value="TWI15228.1"/>
    <property type="molecule type" value="Genomic_DNA"/>
</dbReference>
<dbReference type="GO" id="GO:0006508">
    <property type="term" value="P:proteolysis"/>
    <property type="evidence" value="ECO:0007669"/>
    <property type="project" value="InterPro"/>
</dbReference>